<sequence length="514" mass="57453">MLSKRLSLSNLFLCKPFFDLLGVTKLVVNDCMEASQSNRILVFILTFTSYALYHASRKNLSGVKASMANDWLNNDTTHPHKPLFDSEVGAKNFLGSLDGLFMIFYAGFLFFWGWLGDRWNPKHVVVVGMIASAVTLVLFGSIPYWLNFYSIPYYIVIWCLFGVVQACGWPNEVTIMANWFPKSNRGAIMGAWASCQPVGNIFGALVIGFVIPWGYQWTYAVNSILIILGGIALHYCIEVRPKKLLSINTSHGVIDIENNEETIQNDSTIDSVEEINHEPITFWQALLLPNVLAYCLCNACVKMVNYAFFFWLPFYLTHAYGWSESEANQLAIWYDLGGVFGSIAGGIISDRLGHRSPIIMILLVSSLFSLFIYADIGSNRLLNVLMMTVLGVTISGPYNLIVGTISVDLGSQPALAGNEKAMSTVTGLIDGTGSAGSAIGQFFVPVIQNNFGWSWVFYSFIIMNFLSVLCLVKRFYIDSRIVVQNYRRRGTFSMRQRLLEDEPLLSSTAPIHQD</sequence>
<accession>A0AC35GTH9</accession>
<proteinExistence type="predicted"/>
<dbReference type="WBParaSite" id="PS1159_v2.g8378.t1">
    <property type="protein sequence ID" value="PS1159_v2.g8378.t1"/>
    <property type="gene ID" value="PS1159_v2.g8378"/>
</dbReference>
<protein>
    <submittedName>
        <fullName evidence="2">Major facilitator superfamily (MFS) profile domain-containing protein</fullName>
    </submittedName>
</protein>
<evidence type="ECO:0000313" key="1">
    <source>
        <dbReference type="Proteomes" id="UP000887580"/>
    </source>
</evidence>
<organism evidence="1 2">
    <name type="scientific">Panagrolaimus sp. PS1159</name>
    <dbReference type="NCBI Taxonomy" id="55785"/>
    <lineage>
        <taxon>Eukaryota</taxon>
        <taxon>Metazoa</taxon>
        <taxon>Ecdysozoa</taxon>
        <taxon>Nematoda</taxon>
        <taxon>Chromadorea</taxon>
        <taxon>Rhabditida</taxon>
        <taxon>Tylenchina</taxon>
        <taxon>Panagrolaimomorpha</taxon>
        <taxon>Panagrolaimoidea</taxon>
        <taxon>Panagrolaimidae</taxon>
        <taxon>Panagrolaimus</taxon>
    </lineage>
</organism>
<name>A0AC35GTH9_9BILA</name>
<dbReference type="Proteomes" id="UP000887580">
    <property type="component" value="Unplaced"/>
</dbReference>
<evidence type="ECO:0000313" key="2">
    <source>
        <dbReference type="WBParaSite" id="PS1159_v2.g8378.t1"/>
    </source>
</evidence>
<reference evidence="2" key="1">
    <citation type="submission" date="2022-11" db="UniProtKB">
        <authorList>
            <consortium name="WormBaseParasite"/>
        </authorList>
    </citation>
    <scope>IDENTIFICATION</scope>
</reference>